<name>A0A8A3S405_9EURY</name>
<accession>A0A8A3S405</accession>
<dbReference type="AlphaFoldDB" id="A0A8A3S405"/>
<protein>
    <submittedName>
        <fullName evidence="2">Uncharacterized protein</fullName>
    </submittedName>
</protein>
<evidence type="ECO:0000256" key="1">
    <source>
        <dbReference type="SAM" id="MobiDB-lite"/>
    </source>
</evidence>
<dbReference type="Proteomes" id="UP001042704">
    <property type="component" value="Chromosome"/>
</dbReference>
<dbReference type="KEGG" id="maqe:RJ40_01940"/>
<evidence type="ECO:0000313" key="2">
    <source>
        <dbReference type="EMBL" id="QSZ66344.1"/>
    </source>
</evidence>
<dbReference type="EMBL" id="CP036172">
    <property type="protein sequence ID" value="QSZ66344.1"/>
    <property type="molecule type" value="Genomic_DNA"/>
</dbReference>
<gene>
    <name evidence="2" type="ORF">RJ40_01940</name>
</gene>
<evidence type="ECO:0000313" key="3">
    <source>
        <dbReference type="Proteomes" id="UP001042704"/>
    </source>
</evidence>
<reference evidence="2" key="2">
    <citation type="submission" date="2019-02" db="EMBL/GenBank/DDBJ databases">
        <authorList>
            <person name="Chen S.-C."/>
            <person name="Chien H.-H."/>
            <person name="Lai M.-C."/>
        </authorList>
    </citation>
    <scope>NUCLEOTIDE SEQUENCE</scope>
    <source>
        <strain evidence="2">N2F9704</strain>
    </source>
</reference>
<reference evidence="2" key="1">
    <citation type="journal article" date="2001" name="Int. J. Syst. Evol. Microbiol.">
        <title>Methanofollis aquaemaris sp. nov., a methanogen isolated from an aquaculture fish pond.</title>
        <authorList>
            <person name="Lai M.C."/>
            <person name="Chen S.C."/>
        </authorList>
    </citation>
    <scope>NUCLEOTIDE SEQUENCE</scope>
    <source>
        <strain evidence="2">N2F9704</strain>
    </source>
</reference>
<organism evidence="2 3">
    <name type="scientific">Methanofollis aquaemaris</name>
    <dbReference type="NCBI Taxonomy" id="126734"/>
    <lineage>
        <taxon>Archaea</taxon>
        <taxon>Methanobacteriati</taxon>
        <taxon>Methanobacteriota</taxon>
        <taxon>Stenosarchaea group</taxon>
        <taxon>Methanomicrobia</taxon>
        <taxon>Methanomicrobiales</taxon>
        <taxon>Methanomicrobiaceae</taxon>
        <taxon>Methanofollis</taxon>
    </lineage>
</organism>
<dbReference type="RefSeq" id="WP_265581678.1">
    <property type="nucleotide sequence ID" value="NZ_CP036172.1"/>
</dbReference>
<feature type="region of interest" description="Disordered" evidence="1">
    <location>
        <begin position="1"/>
        <end position="27"/>
    </location>
</feature>
<keyword evidence="3" id="KW-1185">Reference proteome</keyword>
<sequence>MAVSMPDVAGAASTGHRPPSPESAVRCVARKSRAVGDGRKRSRIIRTRWDGSLRAVHGGHIDPHS</sequence>
<dbReference type="GeneID" id="76423080"/>
<proteinExistence type="predicted"/>